<feature type="transmembrane region" description="Helical" evidence="1">
    <location>
        <begin position="101"/>
        <end position="123"/>
    </location>
</feature>
<organism evidence="2">
    <name type="scientific">marine sediment metagenome</name>
    <dbReference type="NCBI Taxonomy" id="412755"/>
    <lineage>
        <taxon>unclassified sequences</taxon>
        <taxon>metagenomes</taxon>
        <taxon>ecological metagenomes</taxon>
    </lineage>
</organism>
<keyword evidence="1" id="KW-0812">Transmembrane</keyword>
<reference evidence="2" key="1">
    <citation type="journal article" date="2015" name="Nature">
        <title>Complex archaea that bridge the gap between prokaryotes and eukaryotes.</title>
        <authorList>
            <person name="Spang A."/>
            <person name="Saw J.H."/>
            <person name="Jorgensen S.L."/>
            <person name="Zaremba-Niedzwiedzka K."/>
            <person name="Martijn J."/>
            <person name="Lind A.E."/>
            <person name="van Eijk R."/>
            <person name="Schleper C."/>
            <person name="Guy L."/>
            <person name="Ettema T.J."/>
        </authorList>
    </citation>
    <scope>NUCLEOTIDE SEQUENCE</scope>
</reference>
<comment type="caution">
    <text evidence="2">The sequence shown here is derived from an EMBL/GenBank/DDBJ whole genome shotgun (WGS) entry which is preliminary data.</text>
</comment>
<dbReference type="EMBL" id="LAZR01007644">
    <property type="protein sequence ID" value="KKM83922.1"/>
    <property type="molecule type" value="Genomic_DNA"/>
</dbReference>
<gene>
    <name evidence="2" type="ORF">LCGC14_1304370</name>
</gene>
<sequence length="226" mass="24352">MPDEILDNVKELLNKEIGDKKVLGQIKRAAENNEAISNYERNYVRKLIDDLRKPPEPEIEITLEQPTEISQPQEQVATVVPQLQTSTILTHKPRDKTNIKVLIGGAAIAVAIIAAVVLGTNGIDVGPSGSTTMSSGLLDLDQSSYDGGDIISISGKSKTSLGNTISLSIENAGGELIWAENIKIKDSGEYSTLAIAGGPGWENSGTYTLKMEHSSEEEQITFSFKN</sequence>
<proteinExistence type="predicted"/>
<evidence type="ECO:0000313" key="2">
    <source>
        <dbReference type="EMBL" id="KKM83922.1"/>
    </source>
</evidence>
<protein>
    <submittedName>
        <fullName evidence="2">Uncharacterized protein</fullName>
    </submittedName>
</protein>
<accession>A0A0F9NRQ5</accession>
<name>A0A0F9NRQ5_9ZZZZ</name>
<keyword evidence="1" id="KW-0472">Membrane</keyword>
<dbReference type="AlphaFoldDB" id="A0A0F9NRQ5"/>
<evidence type="ECO:0000256" key="1">
    <source>
        <dbReference type="SAM" id="Phobius"/>
    </source>
</evidence>
<keyword evidence="1" id="KW-1133">Transmembrane helix</keyword>